<proteinExistence type="predicted"/>
<dbReference type="GeneID" id="37229752"/>
<name>A0A395H1Z2_9EURO</name>
<accession>A0A395H1Z2</accession>
<organism evidence="1 2">
    <name type="scientific">Aspergillus ibericus CBS 121593</name>
    <dbReference type="NCBI Taxonomy" id="1448316"/>
    <lineage>
        <taxon>Eukaryota</taxon>
        <taxon>Fungi</taxon>
        <taxon>Dikarya</taxon>
        <taxon>Ascomycota</taxon>
        <taxon>Pezizomycotina</taxon>
        <taxon>Eurotiomycetes</taxon>
        <taxon>Eurotiomycetidae</taxon>
        <taxon>Eurotiales</taxon>
        <taxon>Aspergillaceae</taxon>
        <taxon>Aspergillus</taxon>
        <taxon>Aspergillus subgen. Circumdati</taxon>
    </lineage>
</organism>
<keyword evidence="2" id="KW-1185">Reference proteome</keyword>
<dbReference type="AlphaFoldDB" id="A0A395H1Z2"/>
<dbReference type="OrthoDB" id="5411673at2759"/>
<reference evidence="1 2" key="1">
    <citation type="submission" date="2018-02" db="EMBL/GenBank/DDBJ databases">
        <title>The genomes of Aspergillus section Nigri reveals drivers in fungal speciation.</title>
        <authorList>
            <consortium name="DOE Joint Genome Institute"/>
            <person name="Vesth T.C."/>
            <person name="Nybo J."/>
            <person name="Theobald S."/>
            <person name="Brandl J."/>
            <person name="Frisvad J.C."/>
            <person name="Nielsen K.F."/>
            <person name="Lyhne E.K."/>
            <person name="Kogle M.E."/>
            <person name="Kuo A."/>
            <person name="Riley R."/>
            <person name="Clum A."/>
            <person name="Nolan M."/>
            <person name="Lipzen A."/>
            <person name="Salamov A."/>
            <person name="Henrissat B."/>
            <person name="Wiebenga A."/>
            <person name="De vries R.P."/>
            <person name="Grigoriev I.V."/>
            <person name="Mortensen U.H."/>
            <person name="Andersen M.R."/>
            <person name="Baker S.E."/>
        </authorList>
    </citation>
    <scope>NUCLEOTIDE SEQUENCE [LARGE SCALE GENOMIC DNA]</scope>
    <source>
        <strain evidence="1 2">CBS 121593</strain>
    </source>
</reference>
<dbReference type="Proteomes" id="UP000249402">
    <property type="component" value="Unassembled WGS sequence"/>
</dbReference>
<sequence length="161" mass="17371">MAGLLNSNYLWSQAGSNRTDFDRAVGKATYLRANCRKWESCLMFFAQDGNRVAARLVADMGAGGSARDEGGGDDDVGGGWGGEVVGGLGAGDGDFGVRILGFKLRCHGVLVRLEGWGMVFSMLLWQADTQAFMVGSDRRWLVICRGLCLIVLFDGQMNPPR</sequence>
<dbReference type="EMBL" id="KZ824438">
    <property type="protein sequence ID" value="RAL00868.1"/>
    <property type="molecule type" value="Genomic_DNA"/>
</dbReference>
<protein>
    <submittedName>
        <fullName evidence="1">Uncharacterized protein</fullName>
    </submittedName>
</protein>
<dbReference type="VEuPathDB" id="FungiDB:BO80DRAFT_89034"/>
<gene>
    <name evidence="1" type="ORF">BO80DRAFT_89034</name>
</gene>
<evidence type="ECO:0000313" key="2">
    <source>
        <dbReference type="Proteomes" id="UP000249402"/>
    </source>
</evidence>
<evidence type="ECO:0000313" key="1">
    <source>
        <dbReference type="EMBL" id="RAL00868.1"/>
    </source>
</evidence>
<dbReference type="RefSeq" id="XP_025575195.1">
    <property type="nucleotide sequence ID" value="XM_025724887.1"/>
</dbReference>